<name>A0A4Z0A175_9AGAM</name>
<comment type="subcellular location">
    <subcellularLocation>
        <location evidence="1">Nucleus</location>
    </subcellularLocation>
</comment>
<comment type="caution">
    <text evidence="8">The sequence shown here is derived from an EMBL/GenBank/DDBJ whole genome shotgun (WGS) entry which is preliminary data.</text>
</comment>
<dbReference type="PROSITE" id="PS00463">
    <property type="entry name" value="ZN2_CY6_FUNGAL_1"/>
    <property type="match status" value="1"/>
</dbReference>
<gene>
    <name evidence="8" type="ORF">EWM64_g4083</name>
</gene>
<proteinExistence type="predicted"/>
<evidence type="ECO:0000256" key="5">
    <source>
        <dbReference type="ARBA" id="ARBA00023242"/>
    </source>
</evidence>
<evidence type="ECO:0000256" key="1">
    <source>
        <dbReference type="ARBA" id="ARBA00004123"/>
    </source>
</evidence>
<dbReference type="InterPro" id="IPR050815">
    <property type="entry name" value="TF_fung"/>
</dbReference>
<dbReference type="AlphaFoldDB" id="A0A4Z0A175"/>
<dbReference type="PANTHER" id="PTHR47338">
    <property type="entry name" value="ZN(II)2CYS6 TRANSCRIPTION FACTOR (EUROFUNG)-RELATED"/>
    <property type="match status" value="1"/>
</dbReference>
<dbReference type="Proteomes" id="UP000298061">
    <property type="component" value="Unassembled WGS sequence"/>
</dbReference>
<dbReference type="InterPro" id="IPR001138">
    <property type="entry name" value="Zn2Cys6_DnaBD"/>
</dbReference>
<accession>A0A4Z0A175</accession>
<dbReference type="CDD" id="cd00067">
    <property type="entry name" value="GAL4"/>
    <property type="match status" value="1"/>
</dbReference>
<keyword evidence="5" id="KW-0539">Nucleus</keyword>
<evidence type="ECO:0000313" key="8">
    <source>
        <dbReference type="EMBL" id="TFY79931.1"/>
    </source>
</evidence>
<evidence type="ECO:0000256" key="3">
    <source>
        <dbReference type="ARBA" id="ARBA00023015"/>
    </source>
</evidence>
<dbReference type="Gene3D" id="4.10.240.10">
    <property type="entry name" value="Zn(2)-C6 fungal-type DNA-binding domain"/>
    <property type="match status" value="1"/>
</dbReference>
<keyword evidence="3" id="KW-0805">Transcription regulation</keyword>
<dbReference type="GO" id="GO:0005634">
    <property type="term" value="C:nucleus"/>
    <property type="evidence" value="ECO:0007669"/>
    <property type="project" value="UniProtKB-SubCell"/>
</dbReference>
<feature type="compositionally biased region" description="Polar residues" evidence="6">
    <location>
        <begin position="173"/>
        <end position="186"/>
    </location>
</feature>
<keyword evidence="2" id="KW-0479">Metal-binding</keyword>
<feature type="region of interest" description="Disordered" evidence="6">
    <location>
        <begin position="232"/>
        <end position="353"/>
    </location>
</feature>
<dbReference type="InterPro" id="IPR036864">
    <property type="entry name" value="Zn2-C6_fun-type_DNA-bd_sf"/>
</dbReference>
<keyword evidence="9" id="KW-1185">Reference proteome</keyword>
<dbReference type="Pfam" id="PF00172">
    <property type="entry name" value="Zn_clus"/>
    <property type="match status" value="1"/>
</dbReference>
<evidence type="ECO:0000256" key="6">
    <source>
        <dbReference type="SAM" id="MobiDB-lite"/>
    </source>
</evidence>
<evidence type="ECO:0000256" key="2">
    <source>
        <dbReference type="ARBA" id="ARBA00022723"/>
    </source>
</evidence>
<feature type="compositionally biased region" description="Basic residues" evidence="6">
    <location>
        <begin position="234"/>
        <end position="251"/>
    </location>
</feature>
<reference evidence="8 9" key="1">
    <citation type="submission" date="2019-02" db="EMBL/GenBank/DDBJ databases">
        <title>Genome sequencing of the rare red list fungi Hericium alpestre (H. flagellum).</title>
        <authorList>
            <person name="Buettner E."/>
            <person name="Kellner H."/>
        </authorList>
    </citation>
    <scope>NUCLEOTIDE SEQUENCE [LARGE SCALE GENOMIC DNA]</scope>
    <source>
        <strain evidence="8 9">DSM 108284</strain>
    </source>
</reference>
<dbReference type="SUPFAM" id="SSF57701">
    <property type="entry name" value="Zn2/Cys6 DNA-binding domain"/>
    <property type="match status" value="1"/>
</dbReference>
<evidence type="ECO:0000259" key="7">
    <source>
        <dbReference type="PROSITE" id="PS50048"/>
    </source>
</evidence>
<dbReference type="PROSITE" id="PS50048">
    <property type="entry name" value="ZN2_CY6_FUNGAL_2"/>
    <property type="match status" value="1"/>
</dbReference>
<evidence type="ECO:0000256" key="4">
    <source>
        <dbReference type="ARBA" id="ARBA00023163"/>
    </source>
</evidence>
<feature type="domain" description="Zn(2)-C6 fungal-type" evidence="7">
    <location>
        <begin position="199"/>
        <end position="229"/>
    </location>
</feature>
<dbReference type="GO" id="GO:0008270">
    <property type="term" value="F:zinc ion binding"/>
    <property type="evidence" value="ECO:0007669"/>
    <property type="project" value="InterPro"/>
</dbReference>
<sequence>MVASVNDELYTPFPRITHIDEGFQSSEEGSELHSPIFEQPFLHLSPAARYQGIDPAHLPNTNNLITSSFQHDQFFDPDLRDGAHMIDGLPGISLSPYNTDLHVASFASSASLLGSPPRFLSIPDASYDDYTSPPDRSYPLPQPGLPTPSSGPRAPVSMTVEEAPTSSSAASTVRQSSPDASASKSTRGSRKDISNVVIACRQCRARKIRCDSTRPECNNCVRRSNECIYDAVPKRRGPDKRPGTRQRSCKKRPTDGSAPHPKKRRKTESTDDHPSSSPVLKADPLLPSSLQATRQEKPEPELRFAGADESFNDNTFRGLEPDGFFGKRRSAPSSRRTMASLLDRDSTTKSSSRPFDFDVHSPSFDDLRPLSIPPAPSTTEFSRRLWWNNLLETYSTTREQSISLITSDFTLLFNTSGYWLSFLHLPFFFRKLFDEQERLTVQPALVYAGLALALLMKASELEGGQRVRDRAVMYRDSAQASLEASWNTNWIDLGLAEAAMMIALFETCAHPDYSAARAESALAFLDNIVRALRLTSLDAHDPSTLEPTTHGARKACNCINLPQGSQDGLTLSFIPAWDPDWSYAETQNEETRRLCWSALMLAANHTVACAALQRKSRDLFLNDSSNFKLLFPGEYYQRNSTQLTKGSSKDSVWALYCRSMLLWNSCMQFQNDVLDNDMKAQIAVAIFVETNAVDQALDAHICNIDTSLIYMSREFICNTRLAVTHLMRRILLDLDVTARPVWNRRLAEEWLYYQDVVARKMKASVNGLGKNHEHPFLRRPALISWFTSQVAMCLNLWSGDHTLLKALELAKSFLVPLEALNILWPCEGTLLQIKLFSPSNQMVS</sequence>
<dbReference type="STRING" id="135208.A0A4Z0A175"/>
<organism evidence="8 9">
    <name type="scientific">Hericium alpestre</name>
    <dbReference type="NCBI Taxonomy" id="135208"/>
    <lineage>
        <taxon>Eukaryota</taxon>
        <taxon>Fungi</taxon>
        <taxon>Dikarya</taxon>
        <taxon>Basidiomycota</taxon>
        <taxon>Agaricomycotina</taxon>
        <taxon>Agaricomycetes</taxon>
        <taxon>Russulales</taxon>
        <taxon>Hericiaceae</taxon>
        <taxon>Hericium</taxon>
    </lineage>
</organism>
<dbReference type="SMART" id="SM00066">
    <property type="entry name" value="GAL4"/>
    <property type="match status" value="1"/>
</dbReference>
<dbReference type="OrthoDB" id="10261408at2759"/>
<evidence type="ECO:0000313" key="9">
    <source>
        <dbReference type="Proteomes" id="UP000298061"/>
    </source>
</evidence>
<dbReference type="PANTHER" id="PTHR47338:SF5">
    <property type="entry name" value="ZN(II)2CYS6 TRANSCRIPTION FACTOR (EUROFUNG)"/>
    <property type="match status" value="1"/>
</dbReference>
<dbReference type="EMBL" id="SFCI01000417">
    <property type="protein sequence ID" value="TFY79931.1"/>
    <property type="molecule type" value="Genomic_DNA"/>
</dbReference>
<keyword evidence="4" id="KW-0804">Transcription</keyword>
<protein>
    <recommendedName>
        <fullName evidence="7">Zn(2)-C6 fungal-type domain-containing protein</fullName>
    </recommendedName>
</protein>
<dbReference type="GO" id="GO:0000981">
    <property type="term" value="F:DNA-binding transcription factor activity, RNA polymerase II-specific"/>
    <property type="evidence" value="ECO:0007669"/>
    <property type="project" value="InterPro"/>
</dbReference>
<feature type="region of interest" description="Disordered" evidence="6">
    <location>
        <begin position="124"/>
        <end position="191"/>
    </location>
</feature>